<dbReference type="AlphaFoldDB" id="A0A1I0R6H1"/>
<dbReference type="GO" id="GO:0008237">
    <property type="term" value="F:metallopeptidase activity"/>
    <property type="evidence" value="ECO:0007669"/>
    <property type="project" value="UniProtKB-KW"/>
</dbReference>
<dbReference type="InterPro" id="IPR001261">
    <property type="entry name" value="ArgE/DapE_CS"/>
</dbReference>
<dbReference type="NCBIfam" id="TIGR01883">
    <property type="entry name" value="PepT-like"/>
    <property type="match status" value="1"/>
</dbReference>
<dbReference type="Pfam" id="PF01546">
    <property type="entry name" value="Peptidase_M20"/>
    <property type="match status" value="1"/>
</dbReference>
<reference evidence="8 9" key="1">
    <citation type="submission" date="2016-10" db="EMBL/GenBank/DDBJ databases">
        <authorList>
            <person name="de Groot N.N."/>
        </authorList>
    </citation>
    <scope>NUCLEOTIDE SEQUENCE [LARGE SCALE GENOMIC DNA]</scope>
    <source>
        <strain evidence="8 9">DSM 9179</strain>
    </source>
</reference>
<keyword evidence="5" id="KW-0862">Zinc</keyword>
<keyword evidence="6" id="KW-0482">Metalloprotease</keyword>
<dbReference type="Pfam" id="PF07687">
    <property type="entry name" value="M20_dimer"/>
    <property type="match status" value="1"/>
</dbReference>
<dbReference type="Proteomes" id="UP000199701">
    <property type="component" value="Unassembled WGS sequence"/>
</dbReference>
<evidence type="ECO:0000256" key="6">
    <source>
        <dbReference type="ARBA" id="ARBA00023049"/>
    </source>
</evidence>
<dbReference type="InterPro" id="IPR011650">
    <property type="entry name" value="Peptidase_M20_dimer"/>
</dbReference>
<keyword evidence="4" id="KW-0378">Hydrolase</keyword>
<keyword evidence="9" id="KW-1185">Reference proteome</keyword>
<dbReference type="RefSeq" id="WP_092455422.1">
    <property type="nucleotide sequence ID" value="NZ_FOJI01000012.1"/>
</dbReference>
<dbReference type="OrthoDB" id="9773892at2"/>
<accession>A0A1I0R6H1</accession>
<dbReference type="PROSITE" id="PS00758">
    <property type="entry name" value="ARGE_DAPE_CPG2_1"/>
    <property type="match status" value="1"/>
</dbReference>
<dbReference type="GO" id="GO:0006508">
    <property type="term" value="P:proteolysis"/>
    <property type="evidence" value="ECO:0007669"/>
    <property type="project" value="UniProtKB-KW"/>
</dbReference>
<evidence type="ECO:0000256" key="3">
    <source>
        <dbReference type="ARBA" id="ARBA00022723"/>
    </source>
</evidence>
<dbReference type="InterPro" id="IPR002933">
    <property type="entry name" value="Peptidase_M20"/>
</dbReference>
<dbReference type="InterPro" id="IPR036264">
    <property type="entry name" value="Bact_exopeptidase_dim_dom"/>
</dbReference>
<evidence type="ECO:0000256" key="1">
    <source>
        <dbReference type="ARBA" id="ARBA00001947"/>
    </source>
</evidence>
<keyword evidence="3" id="KW-0479">Metal-binding</keyword>
<organism evidence="8 9">
    <name type="scientific">[Clostridium] fimetarium</name>
    <dbReference type="NCBI Taxonomy" id="99656"/>
    <lineage>
        <taxon>Bacteria</taxon>
        <taxon>Bacillati</taxon>
        <taxon>Bacillota</taxon>
        <taxon>Clostridia</taxon>
        <taxon>Lachnospirales</taxon>
        <taxon>Lachnospiraceae</taxon>
    </lineage>
</organism>
<dbReference type="EMBL" id="FOJI01000012">
    <property type="protein sequence ID" value="SEW36196.1"/>
    <property type="molecule type" value="Genomic_DNA"/>
</dbReference>
<name>A0A1I0R6H1_9FIRM</name>
<proteinExistence type="predicted"/>
<dbReference type="SUPFAM" id="SSF53187">
    <property type="entry name" value="Zn-dependent exopeptidases"/>
    <property type="match status" value="1"/>
</dbReference>
<protein>
    <submittedName>
        <fullName evidence="8">Tripeptide aminopeptidase</fullName>
    </submittedName>
</protein>
<dbReference type="SUPFAM" id="SSF55031">
    <property type="entry name" value="Bacterial exopeptidase dimerisation domain"/>
    <property type="match status" value="1"/>
</dbReference>
<evidence type="ECO:0000313" key="9">
    <source>
        <dbReference type="Proteomes" id="UP000199701"/>
    </source>
</evidence>
<evidence type="ECO:0000313" key="8">
    <source>
        <dbReference type="EMBL" id="SEW36196.1"/>
    </source>
</evidence>
<dbReference type="GO" id="GO:0004177">
    <property type="term" value="F:aminopeptidase activity"/>
    <property type="evidence" value="ECO:0007669"/>
    <property type="project" value="UniProtKB-KW"/>
</dbReference>
<keyword evidence="8" id="KW-0031">Aminopeptidase</keyword>
<evidence type="ECO:0000256" key="2">
    <source>
        <dbReference type="ARBA" id="ARBA00022670"/>
    </source>
</evidence>
<keyword evidence="2" id="KW-0645">Protease</keyword>
<gene>
    <name evidence="8" type="ORF">SAMN05421659_11267</name>
</gene>
<evidence type="ECO:0000256" key="5">
    <source>
        <dbReference type="ARBA" id="ARBA00022833"/>
    </source>
</evidence>
<dbReference type="STRING" id="99656.SAMN05421659_11267"/>
<dbReference type="PANTHER" id="PTHR42994:SF2">
    <property type="entry name" value="PEPTIDASE"/>
    <property type="match status" value="1"/>
</dbReference>
<feature type="domain" description="Peptidase M20 dimerisation" evidence="7">
    <location>
        <begin position="179"/>
        <end position="272"/>
    </location>
</feature>
<sequence>MVNKSRILEEFCILVGIDALSYQEREIADILKIYLTELGFEVKEDNAGTFYAGNCGNIYGYLAGDLKEDPLLFSAHMDTVGPGHNKKAVVHEDGKITSDGNTVLGADDLSGIVAILEAVRTIKEGGLSHRSIEVLFPIAEEVYIRGSEVFDYNIIKSKEAYVLDLSGPVGTAALSAPTLVSFTAQIQGKSAHAGFAPELGINAIAVAAQAIGLIKQGRIDDETTVNIGLIEGGKARNIVSDQCILKGEIRSLTHDKALSEGKNIERIFSDITAQNHATLDFSTEFGCLSYKVEEKHRVVRRFQKVCDELGYDTQLTSTFGGSDNNNFMRHGITGIVIACGMNQVHSCDEYTHIDELVKCANIVVKLMTQT</sequence>
<evidence type="ECO:0000259" key="7">
    <source>
        <dbReference type="Pfam" id="PF07687"/>
    </source>
</evidence>
<dbReference type="PANTHER" id="PTHR42994">
    <property type="entry name" value="PEPTIDASE T"/>
    <property type="match status" value="1"/>
</dbReference>
<evidence type="ECO:0000256" key="4">
    <source>
        <dbReference type="ARBA" id="ARBA00022801"/>
    </source>
</evidence>
<dbReference type="InterPro" id="IPR010162">
    <property type="entry name" value="PepT-like"/>
</dbReference>
<comment type="cofactor">
    <cofactor evidence="1">
        <name>Zn(2+)</name>
        <dbReference type="ChEBI" id="CHEBI:29105"/>
    </cofactor>
</comment>
<dbReference type="Gene3D" id="3.40.630.10">
    <property type="entry name" value="Zn peptidases"/>
    <property type="match status" value="1"/>
</dbReference>
<dbReference type="GO" id="GO:0046872">
    <property type="term" value="F:metal ion binding"/>
    <property type="evidence" value="ECO:0007669"/>
    <property type="project" value="UniProtKB-KW"/>
</dbReference>
<dbReference type="Gene3D" id="3.30.70.360">
    <property type="match status" value="1"/>
</dbReference>